<evidence type="ECO:0000256" key="2">
    <source>
        <dbReference type="ARBA" id="ARBA00022801"/>
    </source>
</evidence>
<evidence type="ECO:0000256" key="4">
    <source>
        <dbReference type="ARBA" id="ARBA00022840"/>
    </source>
</evidence>
<dbReference type="SUPFAM" id="SSF52540">
    <property type="entry name" value="P-loop containing nucleoside triphosphate hydrolases"/>
    <property type="match status" value="1"/>
</dbReference>
<sequence length="757" mass="86538">MSKGEENDLPIMKYKDQIIRCVKNNQITILLGDTGCGKTTMMSQLLYDNSIPCIHPSIITTNPRRIGAESVAERVATLRRCELGKEVGYKVRFDNHTSKETKLYYVTDGILLTEISNDFNLKKYDVLIIDEAHERSINTDFLIAYSSRLITQRKDIKIIISSATINTNQLEEYYKKVGCSVGKVNVIGRPYNVEIKWGEGKPSSTLNQVVDCIISIHCKQEKGDVLVFLPGSEEIEKCCSLLAEKATEIIANYDLIILPLYSALPLYKQKRVFFKTPEYARKIVISTNIAETSITVPGIKYVIDQGLAKVLRSSSGAEGLSLEIISRAEAIQRAGRAGRTSNGICVRLYSEETFNNMKNETTPEITRVNLEGVVLKLKYLNISLDETFFLEDPPIYSVVDALKELYCIKAIDENGHITQLGVMISKIPLPPRAAVVLYYSYLGRSLEIISPLLAMLNQENLFTKSFQMKTYSHDDLISLFITYQLNKKRNDKWLHSIGINPQMMKASEQVSAQLIQMAEECFGYNKTSTIDALRDITLEPPKEIKRSRSHSRHSHHRHYHSSSHSPFSEKEKISYSLTTKRYRDDSKIEVKQKSEEDEVNELLKKFNTKQIIECFYEGYWKNTAKRTSIGQYNIKNTQILGYIHPTSCCCDTQDAEYVFYISLSFTTAIFLRWVNRIDGLMVNNKFLKQTPSDLKKLIGEKLNDKLQKEKQLKVTPVRETAHINVKRMEVKKATSDQISEAKKRYLERKMKKGINPK</sequence>
<keyword evidence="2 9" id="KW-0378">Hydrolase</keyword>
<evidence type="ECO:0000259" key="7">
    <source>
        <dbReference type="PROSITE" id="PS51192"/>
    </source>
</evidence>
<dbReference type="RefSeq" id="XP_001736586.1">
    <property type="nucleotide sequence ID" value="XM_001736534.1"/>
</dbReference>
<dbReference type="GO" id="GO:0016787">
    <property type="term" value="F:hydrolase activity"/>
    <property type="evidence" value="ECO:0007669"/>
    <property type="project" value="UniProtKB-KW"/>
</dbReference>
<evidence type="ECO:0000256" key="6">
    <source>
        <dbReference type="SAM" id="MobiDB-lite"/>
    </source>
</evidence>
<feature type="region of interest" description="Disordered" evidence="6">
    <location>
        <begin position="542"/>
        <end position="570"/>
    </location>
</feature>
<accession>B0EE80</accession>
<dbReference type="eggNOG" id="KOG0922">
    <property type="taxonomic scope" value="Eukaryota"/>
</dbReference>
<dbReference type="CDD" id="cd18791">
    <property type="entry name" value="SF2_C_RHA"/>
    <property type="match status" value="1"/>
</dbReference>
<feature type="domain" description="Helicase ATP-binding" evidence="7">
    <location>
        <begin position="19"/>
        <end position="183"/>
    </location>
</feature>
<evidence type="ECO:0000259" key="8">
    <source>
        <dbReference type="PROSITE" id="PS51194"/>
    </source>
</evidence>
<comment type="similarity">
    <text evidence="5">Belongs to the DEAD box helicase family. DEAH subfamily. PRP16 sub-subfamily.</text>
</comment>
<dbReference type="Proteomes" id="UP000008076">
    <property type="component" value="Unassembled WGS sequence"/>
</dbReference>
<dbReference type="Gene3D" id="1.20.120.1080">
    <property type="match status" value="1"/>
</dbReference>
<dbReference type="SMART" id="SM00487">
    <property type="entry name" value="DEXDc"/>
    <property type="match status" value="1"/>
</dbReference>
<protein>
    <submittedName>
        <fullName evidence="9">ATP-dependent RNA helicase, putative</fullName>
        <ecNumber evidence="9">3.4.22.44</ecNumber>
    </submittedName>
</protein>
<keyword evidence="10" id="KW-1185">Reference proteome</keyword>
<dbReference type="PANTHER" id="PTHR18934:SF91">
    <property type="entry name" value="PRE-MRNA-SPLICING FACTOR ATP-DEPENDENT RNA HELICASE PRP16"/>
    <property type="match status" value="1"/>
</dbReference>
<dbReference type="Pfam" id="PF00271">
    <property type="entry name" value="Helicase_C"/>
    <property type="match status" value="1"/>
</dbReference>
<dbReference type="VEuPathDB" id="AmoebaDB:EDI_171590"/>
<dbReference type="Pfam" id="PF04408">
    <property type="entry name" value="WHD_HA2"/>
    <property type="match status" value="1"/>
</dbReference>
<name>B0EE80_ENTDS</name>
<evidence type="ECO:0000256" key="5">
    <source>
        <dbReference type="ARBA" id="ARBA00038040"/>
    </source>
</evidence>
<dbReference type="GeneID" id="5881587"/>
<reference evidence="10" key="1">
    <citation type="submission" date="2007-12" db="EMBL/GenBank/DDBJ databases">
        <title>Annotation of Entamoeba dispar SAW760.</title>
        <authorList>
            <person name="Lorenzi H."/>
            <person name="Inman J."/>
            <person name="Schobel S."/>
            <person name="Amedeo P."/>
            <person name="Caler E."/>
        </authorList>
    </citation>
    <scope>NUCLEOTIDE SEQUENCE [LARGE SCALE GENOMIC DNA]</scope>
    <source>
        <strain evidence="10">ATCC PRA-260 / SAW760</strain>
    </source>
</reference>
<dbReference type="KEGG" id="edi:EDI_171590"/>
<dbReference type="EMBL" id="DS548928">
    <property type="protein sequence ID" value="EDR27159.1"/>
    <property type="molecule type" value="Genomic_DNA"/>
</dbReference>
<dbReference type="GO" id="GO:0003723">
    <property type="term" value="F:RNA binding"/>
    <property type="evidence" value="ECO:0007669"/>
    <property type="project" value="TreeGrafter"/>
</dbReference>
<dbReference type="CDD" id="cd17917">
    <property type="entry name" value="DEXHc_RHA-like"/>
    <property type="match status" value="1"/>
</dbReference>
<dbReference type="EC" id="3.4.22.44" evidence="9"/>
<keyword evidence="1" id="KW-0547">Nucleotide-binding</keyword>
<gene>
    <name evidence="9" type="ORF">EDI_171590</name>
</gene>
<dbReference type="SMART" id="SM00490">
    <property type="entry name" value="HELICc"/>
    <property type="match status" value="1"/>
</dbReference>
<dbReference type="PROSITE" id="PS51194">
    <property type="entry name" value="HELICASE_CTER"/>
    <property type="match status" value="1"/>
</dbReference>
<dbReference type="GO" id="GO:0005524">
    <property type="term" value="F:ATP binding"/>
    <property type="evidence" value="ECO:0007669"/>
    <property type="project" value="UniProtKB-KW"/>
</dbReference>
<dbReference type="Pfam" id="PF00270">
    <property type="entry name" value="DEAD"/>
    <property type="match status" value="1"/>
</dbReference>
<evidence type="ECO:0000256" key="3">
    <source>
        <dbReference type="ARBA" id="ARBA00022806"/>
    </source>
</evidence>
<organism evidence="10">
    <name type="scientific">Entamoeba dispar (strain ATCC PRA-260 / SAW760)</name>
    <dbReference type="NCBI Taxonomy" id="370354"/>
    <lineage>
        <taxon>Eukaryota</taxon>
        <taxon>Amoebozoa</taxon>
        <taxon>Evosea</taxon>
        <taxon>Archamoebae</taxon>
        <taxon>Mastigamoebida</taxon>
        <taxon>Entamoebidae</taxon>
        <taxon>Entamoeba</taxon>
    </lineage>
</organism>
<evidence type="ECO:0000313" key="9">
    <source>
        <dbReference type="EMBL" id="EDR27159.1"/>
    </source>
</evidence>
<dbReference type="InterPro" id="IPR001650">
    <property type="entry name" value="Helicase_C-like"/>
</dbReference>
<keyword evidence="3 9" id="KW-0347">Helicase</keyword>
<dbReference type="AlphaFoldDB" id="B0EE80"/>
<dbReference type="Gene3D" id="3.40.50.300">
    <property type="entry name" value="P-loop containing nucleotide triphosphate hydrolases"/>
    <property type="match status" value="2"/>
</dbReference>
<evidence type="ECO:0000256" key="1">
    <source>
        <dbReference type="ARBA" id="ARBA00022741"/>
    </source>
</evidence>
<dbReference type="OMA" id="RYLERKM"/>
<dbReference type="InterPro" id="IPR048333">
    <property type="entry name" value="HA2_WH"/>
</dbReference>
<dbReference type="PROSITE" id="PS51192">
    <property type="entry name" value="HELICASE_ATP_BIND_1"/>
    <property type="match status" value="1"/>
</dbReference>
<dbReference type="PANTHER" id="PTHR18934">
    <property type="entry name" value="ATP-DEPENDENT RNA HELICASE"/>
    <property type="match status" value="1"/>
</dbReference>
<dbReference type="InterPro" id="IPR014001">
    <property type="entry name" value="Helicase_ATP-bd"/>
</dbReference>
<dbReference type="OrthoDB" id="10253254at2759"/>
<feature type="compositionally biased region" description="Basic residues" evidence="6">
    <location>
        <begin position="547"/>
        <end position="561"/>
    </location>
</feature>
<dbReference type="InterPro" id="IPR027417">
    <property type="entry name" value="P-loop_NTPase"/>
</dbReference>
<dbReference type="InterPro" id="IPR007502">
    <property type="entry name" value="Helicase-assoc_dom"/>
</dbReference>
<proteinExistence type="inferred from homology"/>
<dbReference type="SMART" id="SM00847">
    <property type="entry name" value="HA2"/>
    <property type="match status" value="1"/>
</dbReference>
<dbReference type="InterPro" id="IPR011545">
    <property type="entry name" value="DEAD/DEAH_box_helicase_dom"/>
</dbReference>
<dbReference type="GO" id="GO:0034458">
    <property type="term" value="F:3'-5' RNA helicase activity"/>
    <property type="evidence" value="ECO:0007669"/>
    <property type="project" value="TreeGrafter"/>
</dbReference>
<evidence type="ECO:0000313" key="10">
    <source>
        <dbReference type="Proteomes" id="UP000008076"/>
    </source>
</evidence>
<feature type="domain" description="Helicase C-terminal" evidence="8">
    <location>
        <begin position="208"/>
        <end position="381"/>
    </location>
</feature>
<keyword evidence="4" id="KW-0067">ATP-binding</keyword>